<keyword evidence="2" id="KW-0812">Transmembrane</keyword>
<dbReference type="InterPro" id="IPR032807">
    <property type="entry name" value="GNVR"/>
</dbReference>
<gene>
    <name evidence="4" type="ORF">Daura_47550</name>
</gene>
<dbReference type="EMBL" id="CP073767">
    <property type="protein sequence ID" value="UWZ54055.1"/>
    <property type="molecule type" value="Genomic_DNA"/>
</dbReference>
<organism evidence="4 5">
    <name type="scientific">Dactylosporangium aurantiacum</name>
    <dbReference type="NCBI Taxonomy" id="35754"/>
    <lineage>
        <taxon>Bacteria</taxon>
        <taxon>Bacillati</taxon>
        <taxon>Actinomycetota</taxon>
        <taxon>Actinomycetes</taxon>
        <taxon>Micromonosporales</taxon>
        <taxon>Micromonosporaceae</taxon>
        <taxon>Dactylosporangium</taxon>
    </lineage>
</organism>
<evidence type="ECO:0000313" key="5">
    <source>
        <dbReference type="Proteomes" id="UP001058003"/>
    </source>
</evidence>
<dbReference type="AlphaFoldDB" id="A0A9Q9MGR5"/>
<dbReference type="PANTHER" id="PTHR32309">
    <property type="entry name" value="TYROSINE-PROTEIN KINASE"/>
    <property type="match status" value="1"/>
</dbReference>
<evidence type="ECO:0000256" key="2">
    <source>
        <dbReference type="SAM" id="Phobius"/>
    </source>
</evidence>
<dbReference type="GO" id="GO:0005886">
    <property type="term" value="C:plasma membrane"/>
    <property type="evidence" value="ECO:0007669"/>
    <property type="project" value="TreeGrafter"/>
</dbReference>
<keyword evidence="5" id="KW-1185">Reference proteome</keyword>
<dbReference type="SUPFAM" id="SSF52540">
    <property type="entry name" value="P-loop containing nucleoside triphosphate hydrolases"/>
    <property type="match status" value="1"/>
</dbReference>
<dbReference type="Proteomes" id="UP001058003">
    <property type="component" value="Chromosome"/>
</dbReference>
<keyword evidence="2" id="KW-0472">Membrane</keyword>
<proteinExistence type="predicted"/>
<dbReference type="Pfam" id="PF13807">
    <property type="entry name" value="GNVR"/>
    <property type="match status" value="1"/>
</dbReference>
<reference evidence="4" key="1">
    <citation type="submission" date="2021-04" db="EMBL/GenBank/DDBJ databases">
        <title>Dactylosporangium aurantiacum NRRL B-8018 full assembly.</title>
        <authorList>
            <person name="Hartkoorn R.C."/>
            <person name="Beaudoing E."/>
            <person name="Hot D."/>
        </authorList>
    </citation>
    <scope>NUCLEOTIDE SEQUENCE</scope>
    <source>
        <strain evidence="4">NRRL B-8018</strain>
    </source>
</reference>
<keyword evidence="2" id="KW-1133">Transmembrane helix</keyword>
<dbReference type="KEGG" id="daur:Daura_47550"/>
<feature type="region of interest" description="Disordered" evidence="1">
    <location>
        <begin position="563"/>
        <end position="621"/>
    </location>
</feature>
<feature type="compositionally biased region" description="Low complexity" evidence="1">
    <location>
        <begin position="563"/>
        <end position="596"/>
    </location>
</feature>
<dbReference type="GO" id="GO:0004713">
    <property type="term" value="F:protein tyrosine kinase activity"/>
    <property type="evidence" value="ECO:0007669"/>
    <property type="project" value="TreeGrafter"/>
</dbReference>
<accession>A0A9Q9MGR5</accession>
<name>A0A9Q9MGR5_9ACTN</name>
<feature type="transmembrane region" description="Helical" evidence="2">
    <location>
        <begin position="25"/>
        <end position="43"/>
    </location>
</feature>
<sequence>MDANRQLSADTDSPGVDLLGMARRHWWLVLLMVGAGLLGAGQFTGMQQKVYESATSVLVSPLGNGQDANSTNGRTKGDINLDNEAQLVTSTTVATDARDLMRAAELPDELARHVRVEVPPNTTFLVITYSSGDARTAQAGSHAFAEAYLRNREESAKAEVAGRIAILNDKLNQLNASLLQINNRLANLRPTDPNRPNLESQRSTATSQINTLAGQLNQLLTTTISAGKIIRDADLPSRPVKPNKLLNLASGAMVGLLLGVGAALLRERLDQRVRRPSDLPRRVDVAVLAAVPGRVKPRLDDVFAPFGAGGRIFNRLRNEVLASIPAPHGADARVALAGQVVVVAGASRGAASTVVAANLAAAFARTGAETVLVCAHLPDSLVDTASVNRMLGVRSVPGLSDVLAGRFSLSSATQRAPRHPNLSVVTTGGTASAGGLLQSQALRDTLATLRERAAYVVVEAPSTATSADAQSLASLADAAIVAVELRRTRNTEVADAADQLRRVGTPLLGAVVLPRLAAPRGEERDGQEPVTVADDMTTVLEKLPPKEAEEPAAPKRIRTAAVPPAAGTAAKAAAGTAAKAAAGTAAKVAQAPAVPKRQTRTISVTRVNVDTAGENGADKRR</sequence>
<evidence type="ECO:0000259" key="3">
    <source>
        <dbReference type="Pfam" id="PF13807"/>
    </source>
</evidence>
<dbReference type="Gene3D" id="3.40.50.300">
    <property type="entry name" value="P-loop containing nucleotide triphosphate hydrolases"/>
    <property type="match status" value="1"/>
</dbReference>
<dbReference type="OrthoDB" id="5171097at2"/>
<dbReference type="PANTHER" id="PTHR32309:SF13">
    <property type="entry name" value="FERRIC ENTEROBACTIN TRANSPORT PROTEIN FEPE"/>
    <property type="match status" value="1"/>
</dbReference>
<dbReference type="RefSeq" id="WP_052386258.1">
    <property type="nucleotide sequence ID" value="NZ_CP073767.1"/>
</dbReference>
<feature type="domain" description="Tyrosine-protein kinase G-rich" evidence="3">
    <location>
        <begin position="220"/>
        <end position="267"/>
    </location>
</feature>
<dbReference type="InterPro" id="IPR027417">
    <property type="entry name" value="P-loop_NTPase"/>
</dbReference>
<evidence type="ECO:0000313" key="4">
    <source>
        <dbReference type="EMBL" id="UWZ54055.1"/>
    </source>
</evidence>
<dbReference type="InterPro" id="IPR050445">
    <property type="entry name" value="Bact_polysacc_biosynth/exp"/>
</dbReference>
<evidence type="ECO:0000256" key="1">
    <source>
        <dbReference type="SAM" id="MobiDB-lite"/>
    </source>
</evidence>
<protein>
    <submittedName>
        <fullName evidence="4">Lipopolysaccharide biosynthesis protein</fullName>
    </submittedName>
</protein>